<feature type="compositionally biased region" description="Low complexity" evidence="1">
    <location>
        <begin position="18"/>
        <end position="27"/>
    </location>
</feature>
<sequence>MSDMDIDGDLDSEDMNIEENNNNNSSNTYFLPHTTQIDSVILETKPKHTHVSSYDFSKPLSATAGIRNKYIFRSKMGKNKKSRKKPYNKHSNHKVRKKDAQISNPSKDLNSNINETEPPQPPVASSDIDVVEPSQPPVFSTLSVASSYINVVEPSQPPVASSDVDVVEPSQTPVASLPSVASSDINLVQPPVASYDIDVVDTSPTFVPNSEDHNLKPSPLVTNSNNDVDTSPTFASNSEDDDLNPPQPTYITEDVLFKKRINQVEKEYLKGNECPLLGSPPTKNQSLDQCKETNVGTTDEIFDHISPNQQPGETTNEISNSDAVSPSTNYAKSSTCVMGNIFSSPQIHPMPVFGRIRKKTKFEQSEFGWGIQANDNQKIVEPTPCNLGSKNELGNKPKASDNVQNVVNLQKSKNDHGGAEGSLSQELIVTSTCIVGINKDSDLDTKRVQQDDQIKSSKECKCQPILSGIWGMGFYTCHCDASKYQLENIDFDNIMKEEIPDTTKPIPAAKSKRFSLPSFLAPLGSLFGYEDFGHDKTKHDHKPGNPSKWDNKSNPDLSSLDPLAPQDSNDYSRQHTSTNSSTNLNPHTFGTNSQNVRSYASVSQSASSSQNFSWSDNNNHYGSSLTRSNSNHKTSFLPPKAVRLLLLSISFDTNEQPNLEKGHSTYHHPIFHRFKSPRIDTENALNFIHDCIINCWANSWRVALVVSINPKEDPECLYHFFKKFRSMFESEILSIIFIRPACPMYFVRNFNDLGVAVARGSHGGEGWKQDLSNLIHKVITKAYRPNKYGRDDILFYNKDEPYYEFTNFYRAKIFIDHVDWPTTEHYFQAAKFQENFIRDKIRFAYTAREAFTIARSHNSFKREDWEMPKPPDDVIFKETIMKHALFMKFTQHVKLKYMLLSTGKAKIYEHTENDRYWGDGGRHGGGLNRLGTMLVETRTLLMENEKSLLIQKYNSQSSERWIVSELKVLREYDDLINFDP</sequence>
<feature type="compositionally biased region" description="Acidic residues" evidence="1">
    <location>
        <begin position="1"/>
        <end position="17"/>
    </location>
</feature>
<keyword evidence="4" id="KW-1185">Reference proteome</keyword>
<feature type="region of interest" description="Disordered" evidence="1">
    <location>
        <begin position="302"/>
        <end position="330"/>
    </location>
</feature>
<accession>A0A9W4T2E0</accession>
<dbReference type="InterPro" id="IPR037238">
    <property type="entry name" value="YbiA-like_sf"/>
</dbReference>
<feature type="compositionally biased region" description="Polar residues" evidence="1">
    <location>
        <begin position="220"/>
        <end position="237"/>
    </location>
</feature>
<comment type="caution">
    <text evidence="3">The sequence shown here is derived from an EMBL/GenBank/DDBJ whole genome shotgun (WGS) entry which is preliminary data.</text>
</comment>
<name>A0A9W4T2E0_9GLOM</name>
<feature type="region of interest" description="Disordered" evidence="1">
    <location>
        <begin position="1"/>
        <end position="30"/>
    </location>
</feature>
<feature type="domain" description="NADAR" evidence="2">
    <location>
        <begin position="794"/>
        <end position="941"/>
    </location>
</feature>
<feature type="region of interest" description="Disordered" evidence="1">
    <location>
        <begin position="71"/>
        <end position="126"/>
    </location>
</feature>
<dbReference type="EMBL" id="CAMKVN010006151">
    <property type="protein sequence ID" value="CAI2189964.1"/>
    <property type="molecule type" value="Genomic_DNA"/>
</dbReference>
<reference evidence="3" key="1">
    <citation type="submission" date="2022-08" db="EMBL/GenBank/DDBJ databases">
        <authorList>
            <person name="Kallberg Y."/>
            <person name="Tangrot J."/>
            <person name="Rosling A."/>
        </authorList>
    </citation>
    <scope>NUCLEOTIDE SEQUENCE</scope>
    <source>
        <strain evidence="3">Wild A</strain>
    </source>
</reference>
<dbReference type="OrthoDB" id="206452at2759"/>
<dbReference type="InterPro" id="IPR012816">
    <property type="entry name" value="NADAR"/>
</dbReference>
<evidence type="ECO:0000313" key="3">
    <source>
        <dbReference type="EMBL" id="CAI2189964.1"/>
    </source>
</evidence>
<dbReference type="Proteomes" id="UP001153678">
    <property type="component" value="Unassembled WGS sequence"/>
</dbReference>
<evidence type="ECO:0000259" key="2">
    <source>
        <dbReference type="Pfam" id="PF08719"/>
    </source>
</evidence>
<feature type="compositionally biased region" description="Basic residues" evidence="1">
    <location>
        <begin position="71"/>
        <end position="97"/>
    </location>
</feature>
<feature type="compositionally biased region" description="Polar residues" evidence="1">
    <location>
        <begin position="566"/>
        <end position="597"/>
    </location>
</feature>
<gene>
    <name evidence="3" type="ORF">FWILDA_LOCUS14339</name>
</gene>
<dbReference type="Gene3D" id="1.10.357.40">
    <property type="entry name" value="YbiA-like"/>
    <property type="match status" value="1"/>
</dbReference>
<dbReference type="SUPFAM" id="SSF143990">
    <property type="entry name" value="YbiA-like"/>
    <property type="match status" value="1"/>
</dbReference>
<evidence type="ECO:0000313" key="4">
    <source>
        <dbReference type="Proteomes" id="UP001153678"/>
    </source>
</evidence>
<feature type="compositionally biased region" description="Polar residues" evidence="1">
    <location>
        <begin position="101"/>
        <end position="117"/>
    </location>
</feature>
<organism evidence="3 4">
    <name type="scientific">Funneliformis geosporum</name>
    <dbReference type="NCBI Taxonomy" id="1117311"/>
    <lineage>
        <taxon>Eukaryota</taxon>
        <taxon>Fungi</taxon>
        <taxon>Fungi incertae sedis</taxon>
        <taxon>Mucoromycota</taxon>
        <taxon>Glomeromycotina</taxon>
        <taxon>Glomeromycetes</taxon>
        <taxon>Glomerales</taxon>
        <taxon>Glomeraceae</taxon>
        <taxon>Funneliformis</taxon>
    </lineage>
</organism>
<proteinExistence type="predicted"/>
<feature type="region of interest" description="Disordered" evidence="1">
    <location>
        <begin position="536"/>
        <end position="602"/>
    </location>
</feature>
<feature type="region of interest" description="Disordered" evidence="1">
    <location>
        <begin position="205"/>
        <end position="246"/>
    </location>
</feature>
<dbReference type="Pfam" id="PF08719">
    <property type="entry name" value="NADAR"/>
    <property type="match status" value="1"/>
</dbReference>
<protein>
    <submittedName>
        <fullName evidence="3">5746_t:CDS:1</fullName>
    </submittedName>
</protein>
<evidence type="ECO:0000256" key="1">
    <source>
        <dbReference type="SAM" id="MobiDB-lite"/>
    </source>
</evidence>
<feature type="compositionally biased region" description="Polar residues" evidence="1">
    <location>
        <begin position="306"/>
        <end position="330"/>
    </location>
</feature>
<dbReference type="CDD" id="cd15457">
    <property type="entry name" value="NADAR"/>
    <property type="match status" value="1"/>
</dbReference>
<dbReference type="NCBIfam" id="TIGR02464">
    <property type="entry name" value="ribofla_fusion"/>
    <property type="match status" value="1"/>
</dbReference>
<dbReference type="AlphaFoldDB" id="A0A9W4T2E0"/>